<accession>A0A392W705</accession>
<dbReference type="EMBL" id="LXQA011370403">
    <property type="protein sequence ID" value="MCI94921.1"/>
    <property type="molecule type" value="Genomic_DNA"/>
</dbReference>
<keyword evidence="2" id="KW-1185">Reference proteome</keyword>
<reference evidence="1 2" key="1">
    <citation type="journal article" date="2018" name="Front. Plant Sci.">
        <title>Red Clover (Trifolium pratense) and Zigzag Clover (T. medium) - A Picture of Genomic Similarities and Differences.</title>
        <authorList>
            <person name="Dluhosova J."/>
            <person name="Istvanek J."/>
            <person name="Nedelnik J."/>
            <person name="Repkova J."/>
        </authorList>
    </citation>
    <scope>NUCLEOTIDE SEQUENCE [LARGE SCALE GENOMIC DNA]</scope>
    <source>
        <strain evidence="2">cv. 10/8</strain>
        <tissue evidence="1">Leaf</tissue>
    </source>
</reference>
<name>A0A392W705_9FABA</name>
<proteinExistence type="predicted"/>
<feature type="non-terminal residue" evidence="1">
    <location>
        <position position="1"/>
    </location>
</feature>
<comment type="caution">
    <text evidence="1">The sequence shown here is derived from an EMBL/GenBank/DDBJ whole genome shotgun (WGS) entry which is preliminary data.</text>
</comment>
<sequence length="25" mass="2723">VLGQGCLFLTFDKLYPGACFAQLFA</sequence>
<evidence type="ECO:0000313" key="2">
    <source>
        <dbReference type="Proteomes" id="UP000265520"/>
    </source>
</evidence>
<dbReference type="AlphaFoldDB" id="A0A392W705"/>
<organism evidence="1 2">
    <name type="scientific">Trifolium medium</name>
    <dbReference type="NCBI Taxonomy" id="97028"/>
    <lineage>
        <taxon>Eukaryota</taxon>
        <taxon>Viridiplantae</taxon>
        <taxon>Streptophyta</taxon>
        <taxon>Embryophyta</taxon>
        <taxon>Tracheophyta</taxon>
        <taxon>Spermatophyta</taxon>
        <taxon>Magnoliopsida</taxon>
        <taxon>eudicotyledons</taxon>
        <taxon>Gunneridae</taxon>
        <taxon>Pentapetalae</taxon>
        <taxon>rosids</taxon>
        <taxon>fabids</taxon>
        <taxon>Fabales</taxon>
        <taxon>Fabaceae</taxon>
        <taxon>Papilionoideae</taxon>
        <taxon>50 kb inversion clade</taxon>
        <taxon>NPAAA clade</taxon>
        <taxon>Hologalegina</taxon>
        <taxon>IRL clade</taxon>
        <taxon>Trifolieae</taxon>
        <taxon>Trifolium</taxon>
    </lineage>
</organism>
<protein>
    <submittedName>
        <fullName evidence="1">Uncharacterized protein</fullName>
    </submittedName>
</protein>
<dbReference type="Proteomes" id="UP000265520">
    <property type="component" value="Unassembled WGS sequence"/>
</dbReference>
<evidence type="ECO:0000313" key="1">
    <source>
        <dbReference type="EMBL" id="MCI94921.1"/>
    </source>
</evidence>